<comment type="subcellular location">
    <subcellularLocation>
        <location evidence="1">Endomembrane system</location>
        <topology evidence="1">Multi-pass membrane protein</topology>
    </subcellularLocation>
</comment>
<dbReference type="RefSeq" id="WP_328278935.1">
    <property type="nucleotide sequence ID" value="NZ_JARTLD010000036.1"/>
</dbReference>
<dbReference type="InterPro" id="IPR006750">
    <property type="entry name" value="YdcZ"/>
</dbReference>
<keyword evidence="4" id="KW-1185">Reference proteome</keyword>
<keyword evidence="2" id="KW-0472">Membrane</keyword>
<dbReference type="PANTHER" id="PTHR34821">
    <property type="entry name" value="INNER MEMBRANE PROTEIN YDCZ"/>
    <property type="match status" value="1"/>
</dbReference>
<dbReference type="SUPFAM" id="SSF103481">
    <property type="entry name" value="Multidrug resistance efflux transporter EmrE"/>
    <property type="match status" value="1"/>
</dbReference>
<reference evidence="3 4" key="1">
    <citation type="submission" date="2023-03" db="EMBL/GenBank/DDBJ databases">
        <title>Bacillus Genome Sequencing.</title>
        <authorList>
            <person name="Dunlap C."/>
        </authorList>
    </citation>
    <scope>NUCLEOTIDE SEQUENCE [LARGE SCALE GENOMIC DNA]</scope>
    <source>
        <strain evidence="3 4">NRS-52</strain>
    </source>
</reference>
<feature type="transmembrane region" description="Helical" evidence="2">
    <location>
        <begin position="32"/>
        <end position="52"/>
    </location>
</feature>
<feature type="transmembrane region" description="Helical" evidence="2">
    <location>
        <begin position="64"/>
        <end position="82"/>
    </location>
</feature>
<dbReference type="Proteomes" id="UP001343257">
    <property type="component" value="Unassembled WGS sequence"/>
</dbReference>
<dbReference type="InterPro" id="IPR037185">
    <property type="entry name" value="EmrE-like"/>
</dbReference>
<gene>
    <name evidence="3" type="ORF">P9847_14805</name>
</gene>
<keyword evidence="2" id="KW-1133">Transmembrane helix</keyword>
<accession>A0ABU6PWX2</accession>
<dbReference type="Pfam" id="PF04657">
    <property type="entry name" value="DMT_YdcZ"/>
    <property type="match status" value="1"/>
</dbReference>
<dbReference type="EMBL" id="JARTLD010000036">
    <property type="protein sequence ID" value="MED5018575.1"/>
    <property type="molecule type" value="Genomic_DNA"/>
</dbReference>
<protein>
    <submittedName>
        <fullName evidence="3">DMT family transporter</fullName>
    </submittedName>
</protein>
<feature type="transmembrane region" description="Helical" evidence="2">
    <location>
        <begin position="120"/>
        <end position="139"/>
    </location>
</feature>
<sequence>MKGILFAFLGGAFITLQGVANSRISQGIGTWQAAALTQLTGFVAALVLLFIFRDFKRQGFKQVKPLYLSAGAYAAVIIFSNVTAIQHVGVTLTVALVIIAQLVLTFLMDHYGWFGLPKKRMGWTQFAGIAIMILGVVILKF</sequence>
<proteinExistence type="predicted"/>
<dbReference type="PANTHER" id="PTHR34821:SF2">
    <property type="entry name" value="INNER MEMBRANE PROTEIN YDCZ"/>
    <property type="match status" value="1"/>
</dbReference>
<evidence type="ECO:0000313" key="3">
    <source>
        <dbReference type="EMBL" id="MED5018575.1"/>
    </source>
</evidence>
<keyword evidence="2" id="KW-0812">Transmembrane</keyword>
<feature type="transmembrane region" description="Helical" evidence="2">
    <location>
        <begin position="88"/>
        <end position="108"/>
    </location>
</feature>
<comment type="caution">
    <text evidence="3">The sequence shown here is derived from an EMBL/GenBank/DDBJ whole genome shotgun (WGS) entry which is preliminary data.</text>
</comment>
<organism evidence="3 4">
    <name type="scientific">Paenibacillus chibensis</name>
    <dbReference type="NCBI Taxonomy" id="59846"/>
    <lineage>
        <taxon>Bacteria</taxon>
        <taxon>Bacillati</taxon>
        <taxon>Bacillota</taxon>
        <taxon>Bacilli</taxon>
        <taxon>Bacillales</taxon>
        <taxon>Paenibacillaceae</taxon>
        <taxon>Paenibacillus</taxon>
    </lineage>
</organism>
<evidence type="ECO:0000256" key="2">
    <source>
        <dbReference type="SAM" id="Phobius"/>
    </source>
</evidence>
<evidence type="ECO:0000313" key="4">
    <source>
        <dbReference type="Proteomes" id="UP001343257"/>
    </source>
</evidence>
<name>A0ABU6PWX2_9BACL</name>
<evidence type="ECO:0000256" key="1">
    <source>
        <dbReference type="ARBA" id="ARBA00004127"/>
    </source>
</evidence>